<sequence length="62" mass="6751">MKINRKLPVKRTTLLIIGTVLLWCTVALWNELEHSQAPPDNQPGATASIPASVGHKQAHAAR</sequence>
<feature type="transmembrane region" description="Helical" evidence="2">
    <location>
        <begin position="12"/>
        <end position="29"/>
    </location>
</feature>
<accession>A0A4Y8Q0Y7</accession>
<keyword evidence="2" id="KW-0812">Transmembrane</keyword>
<reference evidence="3 4" key="1">
    <citation type="submission" date="2017-03" db="EMBL/GenBank/DDBJ databases">
        <title>Isolation of Levoglucosan Utilizing Bacteria.</title>
        <authorList>
            <person name="Arya A.S."/>
        </authorList>
    </citation>
    <scope>NUCLEOTIDE SEQUENCE [LARGE SCALE GENOMIC DNA]</scope>
    <source>
        <strain evidence="3 4">MEC069</strain>
    </source>
</reference>
<dbReference type="EMBL" id="MYFO01000014">
    <property type="protein sequence ID" value="TFE87309.1"/>
    <property type="molecule type" value="Genomic_DNA"/>
</dbReference>
<comment type="caution">
    <text evidence="3">The sequence shown here is derived from an EMBL/GenBank/DDBJ whole genome shotgun (WGS) entry which is preliminary data.</text>
</comment>
<protein>
    <submittedName>
        <fullName evidence="3">Uncharacterized protein</fullName>
    </submittedName>
</protein>
<proteinExistence type="predicted"/>
<evidence type="ECO:0000313" key="4">
    <source>
        <dbReference type="Proteomes" id="UP000298246"/>
    </source>
</evidence>
<dbReference type="RefSeq" id="WP_134753388.1">
    <property type="nucleotide sequence ID" value="NZ_MYFO02000002.1"/>
</dbReference>
<feature type="region of interest" description="Disordered" evidence="1">
    <location>
        <begin position="35"/>
        <end position="62"/>
    </location>
</feature>
<evidence type="ECO:0000256" key="2">
    <source>
        <dbReference type="SAM" id="Phobius"/>
    </source>
</evidence>
<keyword evidence="2" id="KW-1133">Transmembrane helix</keyword>
<keyword evidence="4" id="KW-1185">Reference proteome</keyword>
<evidence type="ECO:0000313" key="3">
    <source>
        <dbReference type="EMBL" id="TFE87309.1"/>
    </source>
</evidence>
<keyword evidence="2" id="KW-0472">Membrane</keyword>
<dbReference type="AlphaFoldDB" id="A0A4Y8Q0Y7"/>
<gene>
    <name evidence="3" type="ORF">B5M42_12745</name>
</gene>
<name>A0A4Y8Q0Y7_9BACL</name>
<dbReference type="Proteomes" id="UP000298246">
    <property type="component" value="Unassembled WGS sequence"/>
</dbReference>
<organism evidence="3 4">
    <name type="scientific">Paenibacillus athensensis</name>
    <dbReference type="NCBI Taxonomy" id="1967502"/>
    <lineage>
        <taxon>Bacteria</taxon>
        <taxon>Bacillati</taxon>
        <taxon>Bacillota</taxon>
        <taxon>Bacilli</taxon>
        <taxon>Bacillales</taxon>
        <taxon>Paenibacillaceae</taxon>
        <taxon>Paenibacillus</taxon>
    </lineage>
</organism>
<evidence type="ECO:0000256" key="1">
    <source>
        <dbReference type="SAM" id="MobiDB-lite"/>
    </source>
</evidence>